<organism evidence="12 13">
    <name type="scientific">Manihot esculenta</name>
    <name type="common">Cassava</name>
    <name type="synonym">Jatropha manihot</name>
    <dbReference type="NCBI Taxonomy" id="3983"/>
    <lineage>
        <taxon>Eukaryota</taxon>
        <taxon>Viridiplantae</taxon>
        <taxon>Streptophyta</taxon>
        <taxon>Embryophyta</taxon>
        <taxon>Tracheophyta</taxon>
        <taxon>Spermatophyta</taxon>
        <taxon>Magnoliopsida</taxon>
        <taxon>eudicotyledons</taxon>
        <taxon>Gunneridae</taxon>
        <taxon>Pentapetalae</taxon>
        <taxon>rosids</taxon>
        <taxon>fabids</taxon>
        <taxon>Malpighiales</taxon>
        <taxon>Euphorbiaceae</taxon>
        <taxon>Crotonoideae</taxon>
        <taxon>Manihoteae</taxon>
        <taxon>Manihot</taxon>
    </lineage>
</organism>
<evidence type="ECO:0000256" key="5">
    <source>
        <dbReference type="ARBA" id="ARBA00023002"/>
    </source>
</evidence>
<dbReference type="Pfam" id="PF00067">
    <property type="entry name" value="p450"/>
    <property type="match status" value="1"/>
</dbReference>
<dbReference type="EMBL" id="CM004404">
    <property type="protein sequence ID" value="OAY22991.1"/>
    <property type="molecule type" value="Genomic_DNA"/>
</dbReference>
<keyword evidence="8 11" id="KW-0472">Membrane</keyword>
<dbReference type="InterPro" id="IPR001128">
    <property type="entry name" value="Cyt_P450"/>
</dbReference>
<dbReference type="PANTHER" id="PTHR47947:SF20">
    <property type="entry name" value="CYTOCHROME P450 FAMILY PROTEIN"/>
    <property type="match status" value="1"/>
</dbReference>
<dbReference type="GO" id="GO:0005506">
    <property type="term" value="F:iron ion binding"/>
    <property type="evidence" value="ECO:0007669"/>
    <property type="project" value="InterPro"/>
</dbReference>
<evidence type="ECO:0000313" key="13">
    <source>
        <dbReference type="Proteomes" id="UP000091857"/>
    </source>
</evidence>
<evidence type="ECO:0000256" key="8">
    <source>
        <dbReference type="ARBA" id="ARBA00023136"/>
    </source>
</evidence>
<dbReference type="CDD" id="cd20653">
    <property type="entry name" value="CYP81"/>
    <property type="match status" value="1"/>
</dbReference>
<dbReference type="InterPro" id="IPR002401">
    <property type="entry name" value="Cyt_P450_E_grp-I"/>
</dbReference>
<comment type="caution">
    <text evidence="12">The sequence shown here is derived from an EMBL/GenBank/DDBJ whole genome shotgun (WGS) entry which is preliminary data.</text>
</comment>
<keyword evidence="4 9" id="KW-0479">Metal-binding</keyword>
<evidence type="ECO:0000256" key="7">
    <source>
        <dbReference type="ARBA" id="ARBA00023033"/>
    </source>
</evidence>
<dbReference type="GO" id="GO:0016020">
    <property type="term" value="C:membrane"/>
    <property type="evidence" value="ECO:0007669"/>
    <property type="project" value="UniProtKB-SubCell"/>
</dbReference>
<evidence type="ECO:0000256" key="3">
    <source>
        <dbReference type="ARBA" id="ARBA00022617"/>
    </source>
</evidence>
<proteinExistence type="inferred from homology"/>
<dbReference type="InterPro" id="IPR050651">
    <property type="entry name" value="Plant_Cytochrome_P450_Monoox"/>
</dbReference>
<keyword evidence="11" id="KW-1133">Transmembrane helix</keyword>
<dbReference type="PRINTS" id="PR00463">
    <property type="entry name" value="EP450I"/>
</dbReference>
<evidence type="ECO:0000256" key="11">
    <source>
        <dbReference type="SAM" id="Phobius"/>
    </source>
</evidence>
<dbReference type="SUPFAM" id="SSF48264">
    <property type="entry name" value="Cytochrome P450"/>
    <property type="match status" value="1"/>
</dbReference>
<evidence type="ECO:0000256" key="4">
    <source>
        <dbReference type="ARBA" id="ARBA00022723"/>
    </source>
</evidence>
<reference evidence="13" key="1">
    <citation type="journal article" date="2016" name="Nat. Biotechnol.">
        <title>Sequencing wild and cultivated cassava and related species reveals extensive interspecific hybridization and genetic diversity.</title>
        <authorList>
            <person name="Bredeson J.V."/>
            <person name="Lyons J.B."/>
            <person name="Prochnik S.E."/>
            <person name="Wu G.A."/>
            <person name="Ha C.M."/>
            <person name="Edsinger-Gonzales E."/>
            <person name="Grimwood J."/>
            <person name="Schmutz J."/>
            <person name="Rabbi I.Y."/>
            <person name="Egesi C."/>
            <person name="Nauluvula P."/>
            <person name="Lebot V."/>
            <person name="Ndunguru J."/>
            <person name="Mkamilo G."/>
            <person name="Bart R.S."/>
            <person name="Setter T.L."/>
            <person name="Gleadow R.M."/>
            <person name="Kulakow P."/>
            <person name="Ferguson M.E."/>
            <person name="Rounsley S."/>
            <person name="Rokhsar D.S."/>
        </authorList>
    </citation>
    <scope>NUCLEOTIDE SEQUENCE [LARGE SCALE GENOMIC DNA]</scope>
    <source>
        <strain evidence="13">cv. AM560-2</strain>
    </source>
</reference>
<evidence type="ECO:0000256" key="10">
    <source>
        <dbReference type="RuleBase" id="RU000461"/>
    </source>
</evidence>
<comment type="cofactor">
    <cofactor evidence="9">
        <name>heme</name>
        <dbReference type="ChEBI" id="CHEBI:30413"/>
    </cofactor>
</comment>
<evidence type="ECO:0000313" key="12">
    <source>
        <dbReference type="EMBL" id="OAY22991.1"/>
    </source>
</evidence>
<keyword evidence="6 9" id="KW-0408">Iron</keyword>
<evidence type="ECO:0000256" key="2">
    <source>
        <dbReference type="ARBA" id="ARBA00010617"/>
    </source>
</evidence>
<dbReference type="GO" id="GO:0020037">
    <property type="term" value="F:heme binding"/>
    <property type="evidence" value="ECO:0007669"/>
    <property type="project" value="InterPro"/>
</dbReference>
<gene>
    <name evidence="12" type="ORF">MANES_18G042700v8</name>
</gene>
<dbReference type="PRINTS" id="PR00385">
    <property type="entry name" value="P450"/>
</dbReference>
<comment type="similarity">
    <text evidence="2 10">Belongs to the cytochrome P450 family.</text>
</comment>
<protein>
    <recommendedName>
        <fullName evidence="14">Cytochrome P450</fullName>
    </recommendedName>
</protein>
<dbReference type="GO" id="GO:0004497">
    <property type="term" value="F:monooxygenase activity"/>
    <property type="evidence" value="ECO:0007669"/>
    <property type="project" value="UniProtKB-KW"/>
</dbReference>
<name>A0A2C9U0C5_MANES</name>
<evidence type="ECO:0000256" key="9">
    <source>
        <dbReference type="PIRSR" id="PIRSR602401-1"/>
    </source>
</evidence>
<dbReference type="AlphaFoldDB" id="A0A2C9U0C5"/>
<dbReference type="Gene3D" id="1.10.630.10">
    <property type="entry name" value="Cytochrome P450"/>
    <property type="match status" value="1"/>
</dbReference>
<feature type="binding site" description="axial binding residue" evidence="9">
    <location>
        <position position="443"/>
    </location>
    <ligand>
        <name>heme</name>
        <dbReference type="ChEBI" id="CHEBI:30413"/>
    </ligand>
    <ligandPart>
        <name>Fe</name>
        <dbReference type="ChEBI" id="CHEBI:18248"/>
    </ligandPart>
</feature>
<keyword evidence="3 9" id="KW-0349">Heme</keyword>
<dbReference type="Gramene" id="Manes.18G042700.1.v8.1">
    <property type="protein sequence ID" value="Manes.18G042700.1.v8.1.CDS"/>
    <property type="gene ID" value="Manes.18G042700.v8.1"/>
</dbReference>
<dbReference type="InterPro" id="IPR036396">
    <property type="entry name" value="Cyt_P450_sf"/>
</dbReference>
<dbReference type="STRING" id="3983.A0A2C9U0C5"/>
<evidence type="ECO:0000256" key="6">
    <source>
        <dbReference type="ARBA" id="ARBA00023004"/>
    </source>
</evidence>
<evidence type="ECO:0000256" key="1">
    <source>
        <dbReference type="ARBA" id="ARBA00004370"/>
    </source>
</evidence>
<keyword evidence="13" id="KW-1185">Reference proteome</keyword>
<dbReference type="OrthoDB" id="2789670at2759"/>
<dbReference type="Proteomes" id="UP000091857">
    <property type="component" value="Chromosome 18"/>
</dbReference>
<evidence type="ECO:0008006" key="14">
    <source>
        <dbReference type="Google" id="ProtNLM"/>
    </source>
</evidence>
<keyword evidence="11" id="KW-0812">Transmembrane</keyword>
<feature type="transmembrane region" description="Helical" evidence="11">
    <location>
        <begin position="6"/>
        <end position="23"/>
    </location>
</feature>
<dbReference type="FunFam" id="1.10.630.10:FF:000023">
    <property type="entry name" value="Cytochrome P450 family protein"/>
    <property type="match status" value="1"/>
</dbReference>
<accession>A0A2C9U0C5</accession>
<sequence>MEVGSWLSLAILLILVFVSKLFVQKHRNNKNYPPSPPSLPIIGHLHLLKEPFHRTLDELSAKYGLVLLLRFGSRKVLVVSSPAAVEECFTTNDIIFANRPRLIAGKHLNYNYRTIGLSSYGEQWRNLRRLAFLELFSTARLAMFTNIRQEEVLLLTKQLFQDSSEKEVKMKLSSKFVDLAFNVMMRMVAGKRYYGKDVVDKEAIEFRDIMREFVEIHGTMNLNDLFPVLQWVDFQGVERRMKRLMKKMDTFLQYLVDEHKKMRNEASLVSSGGRKMTLIDVMISLQETQPELYTDLNIKAVVLTMLVAGSETSATTMEWAMSLLLNHPEALKKAVAEIDTVVGIDRLLVEADLSKLNYLQNVIHEAFRLYPVLPLLLPHESSNDCKVCGFDVPQGTMLLVNLWTIHRDPKLWSEPTAFMPERFESGEIEGYKLIPFGAGRRACPGAALARQVIGLGLGALIQAFEWGRIGDEEIDLTEGTGLSMPKAEPLEALCKPRQAVINLLSAL</sequence>
<comment type="subcellular location">
    <subcellularLocation>
        <location evidence="1">Membrane</location>
    </subcellularLocation>
</comment>
<dbReference type="InterPro" id="IPR017972">
    <property type="entry name" value="Cyt_P450_CS"/>
</dbReference>
<keyword evidence="5 10" id="KW-0560">Oxidoreductase</keyword>
<dbReference type="GO" id="GO:0016705">
    <property type="term" value="F:oxidoreductase activity, acting on paired donors, with incorporation or reduction of molecular oxygen"/>
    <property type="evidence" value="ECO:0007669"/>
    <property type="project" value="InterPro"/>
</dbReference>
<dbReference type="PROSITE" id="PS00086">
    <property type="entry name" value="CYTOCHROME_P450"/>
    <property type="match status" value="1"/>
</dbReference>
<keyword evidence="7 10" id="KW-0503">Monooxygenase</keyword>
<dbReference type="PANTHER" id="PTHR47947">
    <property type="entry name" value="CYTOCHROME P450 82C3-RELATED"/>
    <property type="match status" value="1"/>
</dbReference>